<dbReference type="AlphaFoldDB" id="A0A2J8TFF7"/>
<feature type="non-terminal residue" evidence="1">
    <location>
        <position position="1"/>
    </location>
</feature>
<accession>A0A2J8TFF7</accession>
<organism evidence="1">
    <name type="scientific">Pongo abelii</name>
    <name type="common">Sumatran orangutan</name>
    <name type="synonym">Pongo pygmaeus abelii</name>
    <dbReference type="NCBI Taxonomy" id="9601"/>
    <lineage>
        <taxon>Eukaryota</taxon>
        <taxon>Metazoa</taxon>
        <taxon>Chordata</taxon>
        <taxon>Craniata</taxon>
        <taxon>Vertebrata</taxon>
        <taxon>Euteleostomi</taxon>
        <taxon>Mammalia</taxon>
        <taxon>Eutheria</taxon>
        <taxon>Euarchontoglires</taxon>
        <taxon>Primates</taxon>
        <taxon>Haplorrhini</taxon>
        <taxon>Catarrhini</taxon>
        <taxon>Hominidae</taxon>
        <taxon>Pongo</taxon>
    </lineage>
</organism>
<name>A0A2J8TFF7_PONAB</name>
<dbReference type="EMBL" id="NDHI03003499">
    <property type="protein sequence ID" value="PNJ31644.1"/>
    <property type="molecule type" value="Genomic_DNA"/>
</dbReference>
<proteinExistence type="predicted"/>
<evidence type="ECO:0000313" key="1">
    <source>
        <dbReference type="EMBL" id="PNJ31644.1"/>
    </source>
</evidence>
<gene>
    <name evidence="1" type="ORF">CR201_G0035290</name>
</gene>
<sequence length="44" mass="4890">PVALVVHMAPESVLVDSRYQQWMERYGAQPSGTWGLGLTPSTWS</sequence>
<reference evidence="1" key="1">
    <citation type="submission" date="2017-12" db="EMBL/GenBank/DDBJ databases">
        <title>High-resolution comparative analysis of great ape genomes.</title>
        <authorList>
            <person name="Pollen A."/>
            <person name="Hastie A."/>
            <person name="Hormozdiari F."/>
            <person name="Dougherty M."/>
            <person name="Liu R."/>
            <person name="Chaisson M."/>
            <person name="Hoppe E."/>
            <person name="Hill C."/>
            <person name="Pang A."/>
            <person name="Hillier L."/>
            <person name="Baker C."/>
            <person name="Armstrong J."/>
            <person name="Shendure J."/>
            <person name="Paten B."/>
            <person name="Wilson R."/>
            <person name="Chao H."/>
            <person name="Schneider V."/>
            <person name="Ventura M."/>
            <person name="Kronenberg Z."/>
            <person name="Murali S."/>
            <person name="Gordon D."/>
            <person name="Cantsilieris S."/>
            <person name="Munson K."/>
            <person name="Nelson B."/>
            <person name="Raja A."/>
            <person name="Underwood J."/>
            <person name="Diekhans M."/>
            <person name="Fiddes I."/>
            <person name="Haussler D."/>
            <person name="Eichler E."/>
        </authorList>
    </citation>
    <scope>NUCLEOTIDE SEQUENCE [LARGE SCALE GENOMIC DNA]</scope>
    <source>
        <strain evidence="1">Susie</strain>
    </source>
</reference>
<comment type="caution">
    <text evidence="1">The sequence shown here is derived from an EMBL/GenBank/DDBJ whole genome shotgun (WGS) entry which is preliminary data.</text>
</comment>
<protein>
    <submittedName>
        <fullName evidence="1">ELAC2 isoform 17</fullName>
    </submittedName>
</protein>